<organism evidence="7 8">
    <name type="scientific">Elsinoe australis</name>
    <dbReference type="NCBI Taxonomy" id="40998"/>
    <lineage>
        <taxon>Eukaryota</taxon>
        <taxon>Fungi</taxon>
        <taxon>Dikarya</taxon>
        <taxon>Ascomycota</taxon>
        <taxon>Pezizomycotina</taxon>
        <taxon>Dothideomycetes</taxon>
        <taxon>Dothideomycetidae</taxon>
        <taxon>Myriangiales</taxon>
        <taxon>Elsinoaceae</taxon>
        <taxon>Elsinoe</taxon>
    </lineage>
</organism>
<dbReference type="Proteomes" id="UP000243723">
    <property type="component" value="Unassembled WGS sequence"/>
</dbReference>
<dbReference type="InterPro" id="IPR039770">
    <property type="entry name" value="Rpf2"/>
</dbReference>
<dbReference type="GO" id="GO:0019843">
    <property type="term" value="F:rRNA binding"/>
    <property type="evidence" value="ECO:0007669"/>
    <property type="project" value="UniProtKB-UniRule"/>
</dbReference>
<feature type="region of interest" description="Disordered" evidence="5">
    <location>
        <begin position="277"/>
        <end position="320"/>
    </location>
</feature>
<evidence type="ECO:0000256" key="3">
    <source>
        <dbReference type="ARBA" id="ARBA00023242"/>
    </source>
</evidence>
<feature type="compositionally biased region" description="Acidic residues" evidence="5">
    <location>
        <begin position="298"/>
        <end position="311"/>
    </location>
</feature>
<dbReference type="EMBL" id="NHZQ01000335">
    <property type="protein sequence ID" value="PSK42240.1"/>
    <property type="molecule type" value="Genomic_DNA"/>
</dbReference>
<dbReference type="SMART" id="SM00879">
    <property type="entry name" value="Brix"/>
    <property type="match status" value="1"/>
</dbReference>
<evidence type="ECO:0000313" key="7">
    <source>
        <dbReference type="EMBL" id="PSK42240.1"/>
    </source>
</evidence>
<reference evidence="7 8" key="1">
    <citation type="submission" date="2017-05" db="EMBL/GenBank/DDBJ databases">
        <title>Draft genome sequence of Elsinoe australis.</title>
        <authorList>
            <person name="Cheng Q."/>
        </authorList>
    </citation>
    <scope>NUCLEOTIDE SEQUENCE [LARGE SCALE GENOMIC DNA]</scope>
    <source>
        <strain evidence="7 8">NL1</strain>
    </source>
</reference>
<dbReference type="Pfam" id="PF04427">
    <property type="entry name" value="Brix"/>
    <property type="match status" value="1"/>
</dbReference>
<dbReference type="PROSITE" id="PS50833">
    <property type="entry name" value="BRIX"/>
    <property type="match status" value="1"/>
</dbReference>
<dbReference type="PANTHER" id="PTHR12728">
    <property type="entry name" value="BRIX DOMAIN CONTAINING PROTEIN"/>
    <property type="match status" value="1"/>
</dbReference>
<comment type="caution">
    <text evidence="7">The sequence shown here is derived from an EMBL/GenBank/DDBJ whole genome shotgun (WGS) entry which is preliminary data.</text>
</comment>
<evidence type="ECO:0000256" key="1">
    <source>
        <dbReference type="ARBA" id="ARBA00004604"/>
    </source>
</evidence>
<dbReference type="OrthoDB" id="407658at2759"/>
<evidence type="ECO:0000256" key="4">
    <source>
        <dbReference type="RuleBase" id="RU367086"/>
    </source>
</evidence>
<dbReference type="STRING" id="40998.A0A2P7Z1Z2"/>
<dbReference type="GO" id="GO:0000027">
    <property type="term" value="P:ribosomal large subunit assembly"/>
    <property type="evidence" value="ECO:0007669"/>
    <property type="project" value="InterPro"/>
</dbReference>
<feature type="domain" description="Brix" evidence="6">
    <location>
        <begin position="28"/>
        <end position="242"/>
    </location>
</feature>
<evidence type="ECO:0000256" key="5">
    <source>
        <dbReference type="SAM" id="MobiDB-lite"/>
    </source>
</evidence>
<dbReference type="PANTHER" id="PTHR12728:SF0">
    <property type="entry name" value="RIBOSOME PRODUCTION FACTOR 2 HOMOLOG"/>
    <property type="match status" value="1"/>
</dbReference>
<keyword evidence="8" id="KW-1185">Reference proteome</keyword>
<comment type="subcellular location">
    <subcellularLocation>
        <location evidence="1 4">Nucleus</location>
        <location evidence="1 4">Nucleolus</location>
    </subcellularLocation>
</comment>
<gene>
    <name evidence="7" type="ORF">B9Z65_4154</name>
</gene>
<proteinExistence type="inferred from homology"/>
<protein>
    <recommendedName>
        <fullName evidence="4">Ribosome production factor 2 homolog</fullName>
    </recommendedName>
    <alternativeName>
        <fullName evidence="4">Ribosome biogenesis protein RPF2 homolog</fullName>
    </alternativeName>
</protein>
<name>A0A2P7Z1Z2_9PEZI</name>
<evidence type="ECO:0000259" key="6">
    <source>
        <dbReference type="PROSITE" id="PS50833"/>
    </source>
</evidence>
<keyword evidence="3 4" id="KW-0539">Nucleus</keyword>
<dbReference type="GO" id="GO:0000463">
    <property type="term" value="P:maturation of LSU-rRNA from tricistronic rRNA transcript (SSU-rRNA, 5.8S rRNA, LSU-rRNA)"/>
    <property type="evidence" value="ECO:0007669"/>
    <property type="project" value="TreeGrafter"/>
</dbReference>
<dbReference type="InterPro" id="IPR007109">
    <property type="entry name" value="Brix"/>
</dbReference>
<accession>A0A2P7Z1Z2</accession>
<evidence type="ECO:0000313" key="8">
    <source>
        <dbReference type="Proteomes" id="UP000243723"/>
    </source>
</evidence>
<sequence length="320" mass="36812">MLRQIKPKTARTKRILEKRAPQTQENARQTLFLRYTSCSELIQLLMRDLFLLKQPLCTRFDKKNSIHPFEDAGSLEFFSEKNDCSLMVYGSHSKKRPHCLTLVRMFDHKVLDMVELLVDAESLRTVQQFKGKKPATGLKPLVAFSGTLFEGPEENEYTLARSVLLDLFKGEEAKDVDVEGLQYLVHFSVGEEEEGKAKPMIRMRCYMIRTKKSGQKLPRVEVDEMGPRVDFRLGRVREADKEMMKEAMRKPRGTEEKSRKNIETDIIGDKIGRIHVGKQNLGTMQTRKMKGLKRTRDVDEELLSDDGDDDGGVQLKKTKA</sequence>
<comment type="similarity">
    <text evidence="2 4">Belongs to the RPF2 family.</text>
</comment>
<evidence type="ECO:0000256" key="2">
    <source>
        <dbReference type="ARBA" id="ARBA00010782"/>
    </source>
</evidence>
<dbReference type="GO" id="GO:0005730">
    <property type="term" value="C:nucleolus"/>
    <property type="evidence" value="ECO:0007669"/>
    <property type="project" value="UniProtKB-SubCell"/>
</dbReference>
<dbReference type="AlphaFoldDB" id="A0A2P7Z1Z2"/>